<keyword evidence="4" id="KW-1185">Reference proteome</keyword>
<organism evidence="3 4">
    <name type="scientific">Folsomia candida</name>
    <name type="common">Springtail</name>
    <dbReference type="NCBI Taxonomy" id="158441"/>
    <lineage>
        <taxon>Eukaryota</taxon>
        <taxon>Metazoa</taxon>
        <taxon>Ecdysozoa</taxon>
        <taxon>Arthropoda</taxon>
        <taxon>Hexapoda</taxon>
        <taxon>Collembola</taxon>
        <taxon>Entomobryomorpha</taxon>
        <taxon>Isotomoidea</taxon>
        <taxon>Isotomidae</taxon>
        <taxon>Proisotominae</taxon>
        <taxon>Folsomia</taxon>
    </lineage>
</organism>
<dbReference type="OrthoDB" id="10634068at2759"/>
<dbReference type="EMBL" id="LNIX01000004">
    <property type="protein sequence ID" value="OXA55683.1"/>
    <property type="molecule type" value="Genomic_DNA"/>
</dbReference>
<dbReference type="AlphaFoldDB" id="A0A226EDI9"/>
<evidence type="ECO:0000313" key="4">
    <source>
        <dbReference type="Proteomes" id="UP000198287"/>
    </source>
</evidence>
<reference evidence="3 4" key="1">
    <citation type="submission" date="2015-12" db="EMBL/GenBank/DDBJ databases">
        <title>The genome of Folsomia candida.</title>
        <authorList>
            <person name="Faddeeva A."/>
            <person name="Derks M.F."/>
            <person name="Anvar Y."/>
            <person name="Smit S."/>
            <person name="Van Straalen N."/>
            <person name="Roelofs D."/>
        </authorList>
    </citation>
    <scope>NUCLEOTIDE SEQUENCE [LARGE SCALE GENOMIC DNA]</scope>
    <source>
        <strain evidence="3 4">VU population</strain>
        <tissue evidence="3">Whole body</tissue>
    </source>
</reference>
<comment type="caution">
    <text evidence="3">The sequence shown here is derived from an EMBL/GenBank/DDBJ whole genome shotgun (WGS) entry which is preliminary data.</text>
</comment>
<proteinExistence type="predicted"/>
<dbReference type="Proteomes" id="UP000198287">
    <property type="component" value="Unassembled WGS sequence"/>
</dbReference>
<protein>
    <submittedName>
        <fullName evidence="3">Uncharacterized protein</fullName>
    </submittedName>
</protein>
<gene>
    <name evidence="3" type="ORF">Fcan01_08574</name>
</gene>
<feature type="region of interest" description="Disordered" evidence="1">
    <location>
        <begin position="185"/>
        <end position="210"/>
    </location>
</feature>
<keyword evidence="2" id="KW-0732">Signal</keyword>
<feature type="region of interest" description="Disordered" evidence="1">
    <location>
        <begin position="67"/>
        <end position="94"/>
    </location>
</feature>
<evidence type="ECO:0000313" key="3">
    <source>
        <dbReference type="EMBL" id="OXA55683.1"/>
    </source>
</evidence>
<sequence>MKMTRIHISILILVIIQISLGNCSPPEDKNNYYVEAYRQEGDSETLILKIKPVENDLNQVSPPFEILTRKSNPEPKWQGRQEEDEDDDGPSTTPYIPMIIPGLTKIFNGIVTGNLNEIFHGSTSFAPKNVSYAIDSVYNQVVGIPPPKTTVLTVPTTTTVKPVVVLAGNGTASQATQAAVVVTTAGSVDEDEDGTDTESESETDTARREVPAVVRSGRRMGRRFF</sequence>
<feature type="signal peptide" evidence="2">
    <location>
        <begin position="1"/>
        <end position="21"/>
    </location>
</feature>
<feature type="compositionally biased region" description="Acidic residues" evidence="1">
    <location>
        <begin position="188"/>
        <end position="203"/>
    </location>
</feature>
<feature type="compositionally biased region" description="Basic and acidic residues" evidence="1">
    <location>
        <begin position="67"/>
        <end position="81"/>
    </location>
</feature>
<evidence type="ECO:0000256" key="1">
    <source>
        <dbReference type="SAM" id="MobiDB-lite"/>
    </source>
</evidence>
<accession>A0A226EDI9</accession>
<feature type="chain" id="PRO_5012691644" evidence="2">
    <location>
        <begin position="22"/>
        <end position="225"/>
    </location>
</feature>
<name>A0A226EDI9_FOLCA</name>
<evidence type="ECO:0000256" key="2">
    <source>
        <dbReference type="SAM" id="SignalP"/>
    </source>
</evidence>